<dbReference type="AlphaFoldDB" id="A0A0G0WHH3"/>
<evidence type="ECO:0000313" key="1">
    <source>
        <dbReference type="EMBL" id="KKR83785.1"/>
    </source>
</evidence>
<dbReference type="Proteomes" id="UP000034601">
    <property type="component" value="Unassembled WGS sequence"/>
</dbReference>
<protein>
    <submittedName>
        <fullName evidence="1">Uncharacterized protein</fullName>
    </submittedName>
</protein>
<evidence type="ECO:0000313" key="2">
    <source>
        <dbReference type="Proteomes" id="UP000034601"/>
    </source>
</evidence>
<sequence>MVEGKIFGWDLEHTLGNFYPIATNRRGPNASYDEELSLKCLRKGVTGFLEKLCNHNCRNFITTQGSTAYAQEVLTLTGIAKYFEGIFDGEQINACRGKLVKPLARKVGLTDEEARERILVTGDIKDDQPADISGVVFVFHPSGYRHDADILDTVSSLLNDLGEGNFNRGFSRLYWRAHSLQDLPPSSRFYKVNGSIRLLLEQQTTVYSETIKGTYGAIIVPTLRIL</sequence>
<gene>
    <name evidence="1" type="ORF">UU29_C0001G0005</name>
</gene>
<organism evidence="1 2">
    <name type="scientific">Candidatus Daviesbacteria bacterium GW2011_GWA2_40_9</name>
    <dbReference type="NCBI Taxonomy" id="1618424"/>
    <lineage>
        <taxon>Bacteria</taxon>
        <taxon>Candidatus Daviesiibacteriota</taxon>
    </lineage>
</organism>
<proteinExistence type="predicted"/>
<dbReference type="Gene3D" id="3.40.50.1000">
    <property type="entry name" value="HAD superfamily/HAD-like"/>
    <property type="match status" value="1"/>
</dbReference>
<comment type="caution">
    <text evidence="1">The sequence shown here is derived from an EMBL/GenBank/DDBJ whole genome shotgun (WGS) entry which is preliminary data.</text>
</comment>
<accession>A0A0G0WHH3</accession>
<reference evidence="1 2" key="1">
    <citation type="journal article" date="2015" name="Nature">
        <title>rRNA introns, odd ribosomes, and small enigmatic genomes across a large radiation of phyla.</title>
        <authorList>
            <person name="Brown C.T."/>
            <person name="Hug L.A."/>
            <person name="Thomas B.C."/>
            <person name="Sharon I."/>
            <person name="Castelle C.J."/>
            <person name="Singh A."/>
            <person name="Wilkins M.J."/>
            <person name="Williams K.H."/>
            <person name="Banfield J.F."/>
        </authorList>
    </citation>
    <scope>NUCLEOTIDE SEQUENCE [LARGE SCALE GENOMIC DNA]</scope>
</reference>
<dbReference type="EMBL" id="LCAB01000001">
    <property type="protein sequence ID" value="KKR83785.1"/>
    <property type="molecule type" value="Genomic_DNA"/>
</dbReference>
<dbReference type="InterPro" id="IPR036412">
    <property type="entry name" value="HAD-like_sf"/>
</dbReference>
<dbReference type="InterPro" id="IPR023214">
    <property type="entry name" value="HAD_sf"/>
</dbReference>
<name>A0A0G0WHH3_9BACT</name>
<dbReference type="SUPFAM" id="SSF56784">
    <property type="entry name" value="HAD-like"/>
    <property type="match status" value="1"/>
</dbReference>